<keyword evidence="10" id="KW-0503">Monooxygenase</keyword>
<keyword evidence="5" id="KW-0812">Transmembrane</keyword>
<dbReference type="PANTHER" id="PTHR47953">
    <property type="entry name" value="OS08G0105600 PROTEIN"/>
    <property type="match status" value="1"/>
</dbReference>
<dbReference type="OrthoDB" id="6764281at2759"/>
<evidence type="ECO:0000256" key="4">
    <source>
        <dbReference type="ARBA" id="ARBA00022617"/>
    </source>
</evidence>
<dbReference type="GO" id="GO:0016705">
    <property type="term" value="F:oxidoreductase activity, acting on paired donors, with incorporation or reduction of molecular oxygen"/>
    <property type="evidence" value="ECO:0007669"/>
    <property type="project" value="InterPro"/>
</dbReference>
<keyword evidence="4" id="KW-0349">Heme</keyword>
<gene>
    <name evidence="12" type="ORF">NCGR_LOCUS52959</name>
</gene>
<evidence type="ECO:0000256" key="2">
    <source>
        <dbReference type="ARBA" id="ARBA00004167"/>
    </source>
</evidence>
<evidence type="ECO:0000313" key="13">
    <source>
        <dbReference type="Proteomes" id="UP000604825"/>
    </source>
</evidence>
<organism evidence="12 13">
    <name type="scientific">Miscanthus lutarioriparius</name>
    <dbReference type="NCBI Taxonomy" id="422564"/>
    <lineage>
        <taxon>Eukaryota</taxon>
        <taxon>Viridiplantae</taxon>
        <taxon>Streptophyta</taxon>
        <taxon>Embryophyta</taxon>
        <taxon>Tracheophyta</taxon>
        <taxon>Spermatophyta</taxon>
        <taxon>Magnoliopsida</taxon>
        <taxon>Liliopsida</taxon>
        <taxon>Poales</taxon>
        <taxon>Poaceae</taxon>
        <taxon>PACMAD clade</taxon>
        <taxon>Panicoideae</taxon>
        <taxon>Andropogonodae</taxon>
        <taxon>Andropogoneae</taxon>
        <taxon>Saccharinae</taxon>
        <taxon>Miscanthus</taxon>
    </lineage>
</organism>
<dbReference type="Gene3D" id="1.10.630.10">
    <property type="entry name" value="Cytochrome P450"/>
    <property type="match status" value="2"/>
</dbReference>
<dbReference type="GO" id="GO:0005506">
    <property type="term" value="F:iron ion binding"/>
    <property type="evidence" value="ECO:0007669"/>
    <property type="project" value="InterPro"/>
</dbReference>
<dbReference type="InterPro" id="IPR001128">
    <property type="entry name" value="Cyt_P450"/>
</dbReference>
<accession>A0A811RI78</accession>
<dbReference type="GO" id="GO:0004497">
    <property type="term" value="F:monooxygenase activity"/>
    <property type="evidence" value="ECO:0007669"/>
    <property type="project" value="UniProtKB-KW"/>
</dbReference>
<evidence type="ECO:0000313" key="12">
    <source>
        <dbReference type="EMBL" id="CAD6269657.1"/>
    </source>
</evidence>
<name>A0A811RI78_9POAL</name>
<evidence type="ECO:0000256" key="6">
    <source>
        <dbReference type="ARBA" id="ARBA00022723"/>
    </source>
</evidence>
<reference evidence="12" key="1">
    <citation type="submission" date="2020-10" db="EMBL/GenBank/DDBJ databases">
        <authorList>
            <person name="Han B."/>
            <person name="Lu T."/>
            <person name="Zhao Q."/>
            <person name="Huang X."/>
            <person name="Zhao Y."/>
        </authorList>
    </citation>
    <scope>NUCLEOTIDE SEQUENCE</scope>
</reference>
<evidence type="ECO:0000256" key="7">
    <source>
        <dbReference type="ARBA" id="ARBA00022989"/>
    </source>
</evidence>
<comment type="subcellular location">
    <subcellularLocation>
        <location evidence="2">Membrane</location>
        <topology evidence="2">Single-pass membrane protein</topology>
    </subcellularLocation>
</comment>
<evidence type="ECO:0000256" key="8">
    <source>
        <dbReference type="ARBA" id="ARBA00023002"/>
    </source>
</evidence>
<dbReference type="GO" id="GO:0016020">
    <property type="term" value="C:membrane"/>
    <property type="evidence" value="ECO:0007669"/>
    <property type="project" value="UniProtKB-SubCell"/>
</dbReference>
<dbReference type="PANTHER" id="PTHR47953:SF19">
    <property type="entry name" value="OS06G0641600 PROTEIN"/>
    <property type="match status" value="1"/>
</dbReference>
<evidence type="ECO:0008006" key="14">
    <source>
        <dbReference type="Google" id="ProtNLM"/>
    </source>
</evidence>
<keyword evidence="6" id="KW-0479">Metal-binding</keyword>
<comment type="similarity">
    <text evidence="3">Belongs to the cytochrome P450 family.</text>
</comment>
<dbReference type="EMBL" id="CAJGYO010000015">
    <property type="protein sequence ID" value="CAD6269657.1"/>
    <property type="molecule type" value="Genomic_DNA"/>
</dbReference>
<keyword evidence="7" id="KW-1133">Transmembrane helix</keyword>
<dbReference type="InterPro" id="IPR036396">
    <property type="entry name" value="Cyt_P450_sf"/>
</dbReference>
<dbReference type="SUPFAM" id="SSF48264">
    <property type="entry name" value="Cytochrome P450"/>
    <property type="match status" value="1"/>
</dbReference>
<keyword evidence="8" id="KW-0560">Oxidoreductase</keyword>
<evidence type="ECO:0000256" key="1">
    <source>
        <dbReference type="ARBA" id="ARBA00001971"/>
    </source>
</evidence>
<proteinExistence type="inferred from homology"/>
<evidence type="ECO:0000256" key="10">
    <source>
        <dbReference type="ARBA" id="ARBA00023033"/>
    </source>
</evidence>
<comment type="caution">
    <text evidence="12">The sequence shown here is derived from an EMBL/GenBank/DDBJ whole genome shotgun (WGS) entry which is preliminary data.</text>
</comment>
<evidence type="ECO:0000256" key="5">
    <source>
        <dbReference type="ARBA" id="ARBA00022692"/>
    </source>
</evidence>
<keyword evidence="9" id="KW-0408">Iron</keyword>
<comment type="cofactor">
    <cofactor evidence="1">
        <name>heme</name>
        <dbReference type="ChEBI" id="CHEBI:30413"/>
    </cofactor>
</comment>
<evidence type="ECO:0000256" key="3">
    <source>
        <dbReference type="ARBA" id="ARBA00010617"/>
    </source>
</evidence>
<dbReference type="Pfam" id="PF00067">
    <property type="entry name" value="p450"/>
    <property type="match status" value="2"/>
</dbReference>
<dbReference type="InterPro" id="IPR052306">
    <property type="entry name" value="CYP450_71D"/>
</dbReference>
<keyword evidence="11" id="KW-0472">Membrane</keyword>
<dbReference type="AlphaFoldDB" id="A0A811RI78"/>
<dbReference type="Proteomes" id="UP000604825">
    <property type="component" value="Unassembled WGS sequence"/>
</dbReference>
<sequence length="237" mass="26780">MGRRFKETDTLLHYVDESVRLAGGFTPIDLFPSSLLVRVLTLRRAVRRVEDFRESLVAFMNGVVREHLERKKSCGGEEEAHDQEDLVDVLLRIQQEGNLKFPLTMSIIEEVIFDLIAGGIETAASTLQWVMAELMRNPAAMSKAQPEVRGVYTGQTKDPETFDPERFVGDARDFRGNDFEFTPFGAGRRIWPGMAFGMANYIELGLASLLFYFDWSLPEGVVPSEMDMTETMGITAR</sequence>
<dbReference type="GO" id="GO:0020037">
    <property type="term" value="F:heme binding"/>
    <property type="evidence" value="ECO:0007669"/>
    <property type="project" value="InterPro"/>
</dbReference>
<protein>
    <recommendedName>
        <fullName evidence="14">Cytochrome P450</fullName>
    </recommendedName>
</protein>
<evidence type="ECO:0000256" key="11">
    <source>
        <dbReference type="ARBA" id="ARBA00023136"/>
    </source>
</evidence>
<keyword evidence="13" id="KW-1185">Reference proteome</keyword>
<evidence type="ECO:0000256" key="9">
    <source>
        <dbReference type="ARBA" id="ARBA00023004"/>
    </source>
</evidence>